<dbReference type="Gene3D" id="3.10.450.50">
    <property type="match status" value="1"/>
</dbReference>
<sequence>MKHFLLGLVLLCLGVGTKVSANTAEATVNRTLDALHHNASVANFKAYFSLYHENAIFIGTDASEVWDKETFKAYAKPHFDKGTGWTYYPRDRHIYFSPDRNIAWFDELLDNKSLGETRGTGVLIKVGENWKLAQYHLAIPIPNSIADSVAEQIKTMNNEKAPL</sequence>
<evidence type="ECO:0000256" key="1">
    <source>
        <dbReference type="SAM" id="SignalP"/>
    </source>
</evidence>
<dbReference type="RefSeq" id="WP_179985087.1">
    <property type="nucleotide sequence ID" value="NZ_LR812090.1"/>
</dbReference>
<dbReference type="InterPro" id="IPR037401">
    <property type="entry name" value="SnoaL-like"/>
</dbReference>
<feature type="signal peptide" evidence="1">
    <location>
        <begin position="1"/>
        <end position="21"/>
    </location>
</feature>
<dbReference type="EMBL" id="LR812090">
    <property type="protein sequence ID" value="CAB9495994.1"/>
    <property type="molecule type" value="Genomic_DNA"/>
</dbReference>
<reference evidence="3 4" key="1">
    <citation type="submission" date="2020-06" db="EMBL/GenBank/DDBJ databases">
        <authorList>
            <person name="Duchaud E."/>
        </authorList>
    </citation>
    <scope>NUCLEOTIDE SEQUENCE [LARGE SCALE GENOMIC DNA]</scope>
    <source>
        <strain evidence="3">Alteromonas fortis</strain>
    </source>
</reference>
<dbReference type="AlphaFoldDB" id="A0A6T9Y4J5"/>
<dbReference type="Pfam" id="PF13474">
    <property type="entry name" value="SnoaL_3"/>
    <property type="match status" value="1"/>
</dbReference>
<proteinExistence type="predicted"/>
<name>A0A6T9Y4J5_ALTMA</name>
<accession>A0A6T9Y4J5</accession>
<dbReference type="Proteomes" id="UP000509458">
    <property type="component" value="Chromosome"/>
</dbReference>
<dbReference type="SUPFAM" id="SSF54427">
    <property type="entry name" value="NTF2-like"/>
    <property type="match status" value="1"/>
</dbReference>
<evidence type="ECO:0000259" key="2">
    <source>
        <dbReference type="Pfam" id="PF13474"/>
    </source>
</evidence>
<evidence type="ECO:0000313" key="3">
    <source>
        <dbReference type="EMBL" id="CAB9495994.1"/>
    </source>
</evidence>
<dbReference type="InterPro" id="IPR032710">
    <property type="entry name" value="NTF2-like_dom_sf"/>
</dbReference>
<gene>
    <name evidence="3" type="ORF">ALFOR1_70379</name>
</gene>
<protein>
    <submittedName>
        <fullName evidence="3">SnoaL-like domain</fullName>
    </submittedName>
</protein>
<organism evidence="3 4">
    <name type="scientific">Alteromonas macleodii</name>
    <name type="common">Pseudoalteromonas macleodii</name>
    <dbReference type="NCBI Taxonomy" id="28108"/>
    <lineage>
        <taxon>Bacteria</taxon>
        <taxon>Pseudomonadati</taxon>
        <taxon>Pseudomonadota</taxon>
        <taxon>Gammaproteobacteria</taxon>
        <taxon>Alteromonadales</taxon>
        <taxon>Alteromonadaceae</taxon>
        <taxon>Alteromonas/Salinimonas group</taxon>
        <taxon>Alteromonas</taxon>
    </lineage>
</organism>
<feature type="chain" id="PRO_5029860530" evidence="1">
    <location>
        <begin position="22"/>
        <end position="163"/>
    </location>
</feature>
<evidence type="ECO:0000313" key="4">
    <source>
        <dbReference type="Proteomes" id="UP000509458"/>
    </source>
</evidence>
<keyword evidence="1" id="KW-0732">Signal</keyword>
<feature type="domain" description="SnoaL-like" evidence="2">
    <location>
        <begin position="28"/>
        <end position="142"/>
    </location>
</feature>